<evidence type="ECO:0000313" key="7">
    <source>
        <dbReference type="EMBL" id="KJL17356.1"/>
    </source>
</evidence>
<keyword evidence="8" id="KW-1185">Reference proteome</keyword>
<gene>
    <name evidence="7" type="ORF">RL72_03600</name>
</gene>
<sequence length="430" mass="44240">MTERSGAVTGAAAKRVGPLWMVLFTLAWLAVWTVQLTPIQLLLPLQLDTHSTGDDWISGVVWAGIVLSAGGLVGIVAGPVSGRWSDRTRSRWGRRRPWAIGGSVLAAAGLVLTGLARGPIAVGGAWIVVSVGVSVAMAALTAMIADQLTTQRGSASAAASSAQAVGIVVGVGAVVLLGLDVWPAYLLLAAVIAVIGIGTALLLPDAPAHELALPAPRAAGRRASWRDRDFLWLLVSRLVVNIGNAFGTSLLLFFLLYGVRVPSADAENDLLLLIVIYTVFVVIASIVAGMLSDRRSADPLRRRRTLTAVSAVVQALSGVVILISPSLVMTSVAAAIMGAGYGAYMAVSLAFATDLLTDPDDHARDLGLVNVSAQLGQLLGPLLGAGLVALVGGFWLLFGAAAVLSVVGAAMTYAVRTTSPASPARVPAPH</sequence>
<evidence type="ECO:0000313" key="8">
    <source>
        <dbReference type="Proteomes" id="UP000033448"/>
    </source>
</evidence>
<evidence type="ECO:0000256" key="5">
    <source>
        <dbReference type="SAM" id="Phobius"/>
    </source>
</evidence>
<dbReference type="PATRIC" id="fig|582680.7.peg.3658"/>
<dbReference type="InterPro" id="IPR011701">
    <property type="entry name" value="MFS"/>
</dbReference>
<evidence type="ECO:0000256" key="1">
    <source>
        <dbReference type="ARBA" id="ARBA00004651"/>
    </source>
</evidence>
<dbReference type="Gene3D" id="1.20.1250.20">
    <property type="entry name" value="MFS general substrate transporter like domains"/>
    <property type="match status" value="1"/>
</dbReference>
<protein>
    <submittedName>
        <fullName evidence="7">Major Facilitator Superfamily protein</fullName>
    </submittedName>
</protein>
<comment type="caution">
    <text evidence="7">The sequence shown here is derived from an EMBL/GenBank/DDBJ whole genome shotgun (WGS) entry which is preliminary data.</text>
</comment>
<keyword evidence="3 5" id="KW-1133">Transmembrane helix</keyword>
<feature type="transmembrane region" description="Helical" evidence="5">
    <location>
        <begin position="185"/>
        <end position="203"/>
    </location>
</feature>
<dbReference type="InterPro" id="IPR020846">
    <property type="entry name" value="MFS_dom"/>
</dbReference>
<feature type="domain" description="Major facilitator superfamily (MFS) profile" evidence="6">
    <location>
        <begin position="184"/>
        <end position="430"/>
    </location>
</feature>
<dbReference type="SUPFAM" id="SSF103473">
    <property type="entry name" value="MFS general substrate transporter"/>
    <property type="match status" value="1"/>
</dbReference>
<comment type="subcellular location">
    <subcellularLocation>
        <location evidence="1">Cell membrane</location>
        <topology evidence="1">Multi-pass membrane protein</topology>
    </subcellularLocation>
</comment>
<feature type="transmembrane region" description="Helical" evidence="5">
    <location>
        <begin position="394"/>
        <end position="415"/>
    </location>
</feature>
<feature type="transmembrane region" description="Helical" evidence="5">
    <location>
        <begin position="157"/>
        <end position="179"/>
    </location>
</feature>
<dbReference type="GO" id="GO:0005886">
    <property type="term" value="C:plasma membrane"/>
    <property type="evidence" value="ECO:0007669"/>
    <property type="project" value="UniProtKB-SubCell"/>
</dbReference>
<dbReference type="Proteomes" id="UP000033448">
    <property type="component" value="Unassembled WGS sequence"/>
</dbReference>
<feature type="transmembrane region" description="Helical" evidence="5">
    <location>
        <begin position="334"/>
        <end position="356"/>
    </location>
</feature>
<feature type="transmembrane region" description="Helical" evidence="5">
    <location>
        <begin position="230"/>
        <end position="258"/>
    </location>
</feature>
<evidence type="ECO:0000256" key="3">
    <source>
        <dbReference type="ARBA" id="ARBA00022989"/>
    </source>
</evidence>
<proteinExistence type="predicted"/>
<feature type="transmembrane region" description="Helical" evidence="5">
    <location>
        <begin position="98"/>
        <end position="118"/>
    </location>
</feature>
<dbReference type="InterPro" id="IPR036259">
    <property type="entry name" value="MFS_trans_sf"/>
</dbReference>
<dbReference type="AlphaFoldDB" id="A0A0F0KDL3"/>
<feature type="transmembrane region" description="Helical" evidence="5">
    <location>
        <begin position="16"/>
        <end position="36"/>
    </location>
</feature>
<dbReference type="PROSITE" id="PS50850">
    <property type="entry name" value="MFS"/>
    <property type="match status" value="1"/>
</dbReference>
<dbReference type="RefSeq" id="WP_045252247.1">
    <property type="nucleotide sequence ID" value="NZ_FNGQ01000001.1"/>
</dbReference>
<dbReference type="PANTHER" id="PTHR23528:SF1">
    <property type="entry name" value="MAJOR FACILITATOR SUPERFAMILY (MFS) PROFILE DOMAIN-CONTAINING PROTEIN"/>
    <property type="match status" value="1"/>
</dbReference>
<feature type="transmembrane region" description="Helical" evidence="5">
    <location>
        <begin position="56"/>
        <end position="77"/>
    </location>
</feature>
<feature type="transmembrane region" description="Helical" evidence="5">
    <location>
        <begin position="124"/>
        <end position="145"/>
    </location>
</feature>
<accession>A0A0F0KDL3</accession>
<dbReference type="Pfam" id="PF07690">
    <property type="entry name" value="MFS_1"/>
    <property type="match status" value="1"/>
</dbReference>
<evidence type="ECO:0000259" key="6">
    <source>
        <dbReference type="PROSITE" id="PS50850"/>
    </source>
</evidence>
<feature type="transmembrane region" description="Helical" evidence="5">
    <location>
        <begin position="305"/>
        <end position="328"/>
    </location>
</feature>
<evidence type="ECO:0000256" key="4">
    <source>
        <dbReference type="ARBA" id="ARBA00023136"/>
    </source>
</evidence>
<dbReference type="PANTHER" id="PTHR23528">
    <property type="match status" value="1"/>
</dbReference>
<keyword evidence="4 5" id="KW-0472">Membrane</keyword>
<evidence type="ECO:0000256" key="2">
    <source>
        <dbReference type="ARBA" id="ARBA00022692"/>
    </source>
</evidence>
<keyword evidence="2 5" id="KW-0812">Transmembrane</keyword>
<dbReference type="GO" id="GO:0022857">
    <property type="term" value="F:transmembrane transporter activity"/>
    <property type="evidence" value="ECO:0007669"/>
    <property type="project" value="InterPro"/>
</dbReference>
<reference evidence="7 8" key="1">
    <citation type="submission" date="2015-02" db="EMBL/GenBank/DDBJ databases">
        <title>Draft genome sequences of ten Microbacterium spp. with emphasis on heavy metal contaminated environments.</title>
        <authorList>
            <person name="Corretto E."/>
        </authorList>
    </citation>
    <scope>NUCLEOTIDE SEQUENCE [LARGE SCALE GENOMIC DNA]</scope>
    <source>
        <strain evidence="7 8">DSM 23848</strain>
    </source>
</reference>
<dbReference type="EMBL" id="JYIT01000086">
    <property type="protein sequence ID" value="KJL17356.1"/>
    <property type="molecule type" value="Genomic_DNA"/>
</dbReference>
<name>A0A0F0KDL3_9MICO</name>
<feature type="transmembrane region" description="Helical" evidence="5">
    <location>
        <begin position="270"/>
        <end position="293"/>
    </location>
</feature>
<feature type="transmembrane region" description="Helical" evidence="5">
    <location>
        <begin position="368"/>
        <end position="388"/>
    </location>
</feature>
<organism evidence="7 8">
    <name type="scientific">Microbacterium azadirachtae</name>
    <dbReference type="NCBI Taxonomy" id="582680"/>
    <lineage>
        <taxon>Bacteria</taxon>
        <taxon>Bacillati</taxon>
        <taxon>Actinomycetota</taxon>
        <taxon>Actinomycetes</taxon>
        <taxon>Micrococcales</taxon>
        <taxon>Microbacteriaceae</taxon>
        <taxon>Microbacterium</taxon>
    </lineage>
</organism>